<accession>A0A1T2KZX9</accession>
<dbReference type="InterPro" id="IPR000873">
    <property type="entry name" value="AMP-dep_synth/lig_dom"/>
</dbReference>
<dbReference type="PANTHER" id="PTHR43272">
    <property type="entry name" value="LONG-CHAIN-FATTY-ACID--COA LIGASE"/>
    <property type="match status" value="1"/>
</dbReference>
<dbReference type="RefSeq" id="WP_078485043.1">
    <property type="nucleotide sequence ID" value="NZ_MPRL01000096.1"/>
</dbReference>
<protein>
    <submittedName>
        <fullName evidence="4">Long-chain fatty acid--CoA ligase</fullName>
    </submittedName>
</protein>
<evidence type="ECO:0000313" key="5">
    <source>
        <dbReference type="Proteomes" id="UP000191110"/>
    </source>
</evidence>
<dbReference type="OrthoDB" id="9803968at2"/>
<reference evidence="4 5" key="1">
    <citation type="submission" date="2016-11" db="EMBL/GenBank/DDBJ databases">
        <title>Mixed transmission modes and dynamic genome evolution in an obligate animal-bacterial symbiosis.</title>
        <authorList>
            <person name="Russell S.L."/>
            <person name="Corbett-Detig R.B."/>
            <person name="Cavanaugh C.M."/>
        </authorList>
    </citation>
    <scope>NUCLEOTIDE SEQUENCE [LARGE SCALE GENOMIC DNA]</scope>
    <source>
        <strain evidence="4">Sveles-Q1</strain>
    </source>
</reference>
<gene>
    <name evidence="4" type="ORF">BOW53_15760</name>
</gene>
<keyword evidence="1" id="KW-0547">Nucleotide-binding</keyword>
<keyword evidence="5" id="KW-1185">Reference proteome</keyword>
<feature type="domain" description="AMP-dependent synthetase/ligase" evidence="3">
    <location>
        <begin position="19"/>
        <end position="425"/>
    </location>
</feature>
<dbReference type="Proteomes" id="UP000191110">
    <property type="component" value="Unassembled WGS sequence"/>
</dbReference>
<dbReference type="GO" id="GO:0004467">
    <property type="term" value="F:long-chain fatty acid-CoA ligase activity"/>
    <property type="evidence" value="ECO:0007669"/>
    <property type="project" value="TreeGrafter"/>
</dbReference>
<dbReference type="InterPro" id="IPR020459">
    <property type="entry name" value="AMP-binding"/>
</dbReference>
<dbReference type="Pfam" id="PF23562">
    <property type="entry name" value="AMP-binding_C_3"/>
    <property type="match status" value="1"/>
</dbReference>
<dbReference type="InterPro" id="IPR042099">
    <property type="entry name" value="ANL_N_sf"/>
</dbReference>
<evidence type="ECO:0000313" key="4">
    <source>
        <dbReference type="EMBL" id="OOZ38381.1"/>
    </source>
</evidence>
<evidence type="ECO:0000256" key="1">
    <source>
        <dbReference type="ARBA" id="ARBA00022741"/>
    </source>
</evidence>
<dbReference type="EMBL" id="MPRL01000096">
    <property type="protein sequence ID" value="OOZ38381.1"/>
    <property type="molecule type" value="Genomic_DNA"/>
</dbReference>
<keyword evidence="2" id="KW-0067">ATP-binding</keyword>
<evidence type="ECO:0000259" key="3">
    <source>
        <dbReference type="Pfam" id="PF00501"/>
    </source>
</evidence>
<dbReference type="PROSITE" id="PS00455">
    <property type="entry name" value="AMP_BINDING"/>
    <property type="match status" value="1"/>
</dbReference>
<dbReference type="CDD" id="cd05907">
    <property type="entry name" value="VL_LC_FACS_like"/>
    <property type="match status" value="1"/>
</dbReference>
<dbReference type="InterPro" id="IPR020845">
    <property type="entry name" value="AMP-binding_CS"/>
</dbReference>
<dbReference type="GO" id="GO:0005524">
    <property type="term" value="F:ATP binding"/>
    <property type="evidence" value="ECO:0007669"/>
    <property type="project" value="UniProtKB-KW"/>
</dbReference>
<keyword evidence="4" id="KW-0436">Ligase</keyword>
<dbReference type="SUPFAM" id="SSF56801">
    <property type="entry name" value="Acetyl-CoA synthetase-like"/>
    <property type="match status" value="1"/>
</dbReference>
<dbReference type="PRINTS" id="PR00154">
    <property type="entry name" value="AMPBINDING"/>
</dbReference>
<comment type="caution">
    <text evidence="4">The sequence shown here is derived from an EMBL/GenBank/DDBJ whole genome shotgun (WGS) entry which is preliminary data.</text>
</comment>
<organism evidence="4 5">
    <name type="scientific">Solemya pervernicosa gill symbiont</name>
    <dbReference type="NCBI Taxonomy" id="642797"/>
    <lineage>
        <taxon>Bacteria</taxon>
        <taxon>Pseudomonadati</taxon>
        <taxon>Pseudomonadota</taxon>
        <taxon>Gammaproteobacteria</taxon>
        <taxon>sulfur-oxidizing symbionts</taxon>
    </lineage>
</organism>
<dbReference type="AlphaFoldDB" id="A0A1T2KZX9"/>
<sequence>MKQLDLICPGDAGTLAGLFRERVEASPDKCAYIEYDREAQSWRNYSWQTIADEVARWQAAMKIDGLKSGDRIALMLHNGRHWVIFDQAALGLGLVTVPLYVDDNPGNIAFILHDAGVRLLLVERDEQWQALHPYMDQLDELQHVVTLQRGSDTKGHLRRVDSWLPEQPYQMQCNESGADELATIVYTSGTTGQPKGVMLSHRNILFDAFAGVEQVQVYEDDLFLSFLPLSHTLERTAGYYIPVMTGATVAFSRSIEELAEDLQVIRPTVLVSVPRIFERIFNRTRAKMKGRSASIQKLFEWAVTVGWARFQHRQHRALWSPQLLLWPLLKLLVANKLLNRLGGRLRLAISGGAPLSPAVSHAFVGLGVPLLQGYGLTESSPVISVNSPKDNLPESVGTPLPGVETRVDERGELLVRGPNIMLGYWHQPQATREMIDSHGWLHTGDLAAIDAGGHLHITGRVKEIIVLSNGEKVSPADMELTLSLDPLFEQVMIVGEGRPYLSALCVMDVDALRDLARELDIGGDRDRLLSHNRIVATAKARLVSALGDFPGYAKIRRITLIGETWSIENGLMTPTLKVKRDQIEQRYHDQIERMYAGHESVQA</sequence>
<dbReference type="Pfam" id="PF00501">
    <property type="entry name" value="AMP-binding"/>
    <property type="match status" value="1"/>
</dbReference>
<dbReference type="GO" id="GO:0016020">
    <property type="term" value="C:membrane"/>
    <property type="evidence" value="ECO:0007669"/>
    <property type="project" value="TreeGrafter"/>
</dbReference>
<evidence type="ECO:0000256" key="2">
    <source>
        <dbReference type="ARBA" id="ARBA00022840"/>
    </source>
</evidence>
<proteinExistence type="predicted"/>
<dbReference type="Gene3D" id="3.40.50.12780">
    <property type="entry name" value="N-terminal domain of ligase-like"/>
    <property type="match status" value="1"/>
</dbReference>
<dbReference type="PANTHER" id="PTHR43272:SF33">
    <property type="entry name" value="AMP-BINDING DOMAIN-CONTAINING PROTEIN-RELATED"/>
    <property type="match status" value="1"/>
</dbReference>
<name>A0A1T2KZX9_9GAMM</name>